<keyword evidence="1" id="KW-0812">Transmembrane</keyword>
<name>A0A2S6HTG6_9FIRM</name>
<evidence type="ECO:0000256" key="1">
    <source>
        <dbReference type="SAM" id="Phobius"/>
    </source>
</evidence>
<accession>A0A2S6HTG6</accession>
<keyword evidence="1" id="KW-0472">Membrane</keyword>
<feature type="transmembrane region" description="Helical" evidence="1">
    <location>
        <begin position="117"/>
        <end position="134"/>
    </location>
</feature>
<proteinExistence type="predicted"/>
<organism evidence="2 3">
    <name type="scientific">Lacrimispora xylanisolvens</name>
    <dbReference type="NCBI Taxonomy" id="384636"/>
    <lineage>
        <taxon>Bacteria</taxon>
        <taxon>Bacillati</taxon>
        <taxon>Bacillota</taxon>
        <taxon>Clostridia</taxon>
        <taxon>Lachnospirales</taxon>
        <taxon>Lachnospiraceae</taxon>
        <taxon>Lacrimispora</taxon>
    </lineage>
</organism>
<protein>
    <submittedName>
        <fullName evidence="2">Uncharacterized protein</fullName>
    </submittedName>
</protein>
<dbReference type="Proteomes" id="UP000237749">
    <property type="component" value="Unassembled WGS sequence"/>
</dbReference>
<comment type="caution">
    <text evidence="2">The sequence shown here is derived from an EMBL/GenBank/DDBJ whole genome shotgun (WGS) entry which is preliminary data.</text>
</comment>
<evidence type="ECO:0000313" key="2">
    <source>
        <dbReference type="EMBL" id="PPK81002.1"/>
    </source>
</evidence>
<dbReference type="EMBL" id="PTJA01000005">
    <property type="protein sequence ID" value="PPK81002.1"/>
    <property type="molecule type" value="Genomic_DNA"/>
</dbReference>
<keyword evidence="1" id="KW-1133">Transmembrane helix</keyword>
<reference evidence="2 3" key="1">
    <citation type="submission" date="2018-02" db="EMBL/GenBank/DDBJ databases">
        <title>Genomic Encyclopedia of Archaeal and Bacterial Type Strains, Phase II (KMG-II): from individual species to whole genera.</title>
        <authorList>
            <person name="Goeker M."/>
        </authorList>
    </citation>
    <scope>NUCLEOTIDE SEQUENCE [LARGE SCALE GENOMIC DNA]</scope>
    <source>
        <strain evidence="2 3">DSM 3808</strain>
    </source>
</reference>
<sequence length="204" mass="22972">MLQSNDKKKIENYIDKIIESLRKDARKSISSGMSDKQVINKITITTVNKFTPESKMILSSTYNMLMEKTLAGSLYLNAENKAAFYQLDILKDLNSKFVFDIPDKIDYQESKKEFDKWVKCGAVVVVGGIVSIPLKSLTPIGIAVIIAVIMAIVLKDDNKVGKTDISAIIDNYLSDIKKSVFLWIESVEKYYDEKIAILEKGMKA</sequence>
<dbReference type="RefSeq" id="WP_104436985.1">
    <property type="nucleotide sequence ID" value="NZ_PTJA01000005.1"/>
</dbReference>
<dbReference type="AlphaFoldDB" id="A0A2S6HTG6"/>
<evidence type="ECO:0000313" key="3">
    <source>
        <dbReference type="Proteomes" id="UP000237749"/>
    </source>
</evidence>
<keyword evidence="3" id="KW-1185">Reference proteome</keyword>
<gene>
    <name evidence="2" type="ORF">BXY41_105221</name>
</gene>